<dbReference type="Ensembl" id="ENSAZOT00000006023.1">
    <property type="protein sequence ID" value="ENSAZOP00000005639.1"/>
    <property type="gene ID" value="ENSAZOG00000003616.1"/>
</dbReference>
<reference evidence="10" key="2">
    <citation type="submission" date="2025-09" db="UniProtKB">
        <authorList>
            <consortium name="Ensembl"/>
        </authorList>
    </citation>
    <scope>IDENTIFICATION</scope>
</reference>
<feature type="region of interest" description="Disordered" evidence="8">
    <location>
        <begin position="406"/>
        <end position="425"/>
    </location>
</feature>
<evidence type="ECO:0000256" key="3">
    <source>
        <dbReference type="ARBA" id="ARBA00022771"/>
    </source>
</evidence>
<proteinExistence type="inferred from homology"/>
<evidence type="ECO:0000313" key="10">
    <source>
        <dbReference type="Ensembl" id="ENSAZOP00000005639.1"/>
    </source>
</evidence>
<comment type="similarity">
    <text evidence="1">Belongs to the ZC2HC1 family.</text>
</comment>
<feature type="compositionally biased region" description="Low complexity" evidence="8">
    <location>
        <begin position="230"/>
        <end position="239"/>
    </location>
</feature>
<evidence type="ECO:0000259" key="9">
    <source>
        <dbReference type="PROSITE" id="PS52027"/>
    </source>
</evidence>
<keyword evidence="11" id="KW-1185">Reference proteome</keyword>
<protein>
    <recommendedName>
        <fullName evidence="9">C2HC/C3H-type domain-containing protein</fullName>
    </recommendedName>
</protein>
<name>A0A8B9UB80_9AVES</name>
<dbReference type="AlphaFoldDB" id="A0A8B9UB80"/>
<evidence type="ECO:0000313" key="11">
    <source>
        <dbReference type="Proteomes" id="UP000694549"/>
    </source>
</evidence>
<dbReference type="PANTHER" id="PTHR14649:SF1">
    <property type="entry name" value="ZINC FINGER C2HC DOMAIN-CONTAINING PROTEIN 1C"/>
    <property type="match status" value="1"/>
</dbReference>
<dbReference type="Gene3D" id="3.30.160.60">
    <property type="entry name" value="Classic Zinc Finger"/>
    <property type="match status" value="1"/>
</dbReference>
<feature type="region of interest" description="Disordered" evidence="8">
    <location>
        <begin position="120"/>
        <end position="264"/>
    </location>
</feature>
<dbReference type="InterPro" id="IPR049899">
    <property type="entry name" value="Znf_C2HC_C3H"/>
</dbReference>
<evidence type="ECO:0000256" key="7">
    <source>
        <dbReference type="SAM" id="Coils"/>
    </source>
</evidence>
<dbReference type="GO" id="GO:0008270">
    <property type="term" value="F:zinc ion binding"/>
    <property type="evidence" value="ECO:0007669"/>
    <property type="project" value="UniProtKB-KW"/>
</dbReference>
<keyword evidence="3 6" id="KW-0863">Zinc-finger</keyword>
<feature type="compositionally biased region" description="Low complexity" evidence="8">
    <location>
        <begin position="159"/>
        <end position="186"/>
    </location>
</feature>
<feature type="compositionally biased region" description="Low complexity" evidence="8">
    <location>
        <begin position="125"/>
        <end position="135"/>
    </location>
</feature>
<feature type="coiled-coil region" evidence="7">
    <location>
        <begin position="275"/>
        <end position="330"/>
    </location>
</feature>
<feature type="domain" description="C2HC/C3H-type" evidence="9">
    <location>
        <begin position="446"/>
        <end position="475"/>
    </location>
</feature>
<sequence>MRDWGLPVFRSHSCSSRTRSAGPCTCPCTVPWLLFRTQPTSPSRCASPCGENTERGELGELAAMSEVSLMALGGCGMGCPGRWGPPAAHPAPHLRVLPEEDALHPAGHLVVHRQQPLAARHGCGLPSSPLLSSSPPRDHRDAVLQRAERPRARRLQATAANSGRRGRAWASSRSRHGPAAAAASASGGLGTGAPGPGAPHGRAAAGTEQPAPGLLLLSGAAGRAGGRPGPGRALQARGAAEGRSGSLLPAETPPGPRSCLRRRGAAGRRRELAVILRLEADGQSLEEEIRKKEALLREKLRRTKEELRRIQRERELVEAEERRARDVERTHVWKALRHPEEKTVQVTGRTGDGDCVRVHSAELTVPRPSTVLHPQELAMGKLKKERLVASNNKIRDRVPVEGLASFSEPASKHSPPPSALPDPNYGEHLPAEVLYVQAASAAEPGELGQCSFCGRKFLYSRLKKHTSICSKSQGSKRKVFDSSKARARGTELEEYQQWKSSERPQNKPPRRNNWRQKHEIFIQTLRQARQVQQVLSKGGKVSDLPPLPPIENPDYVACPYCRRRFAPQVAERHVPKCKSIKSRPPSPPQRRRC</sequence>
<feature type="compositionally biased region" description="Basic and acidic residues" evidence="8">
    <location>
        <begin position="478"/>
        <end position="491"/>
    </location>
</feature>
<organism evidence="10 11">
    <name type="scientific">Anas zonorhyncha</name>
    <name type="common">Eastern spot-billed duck</name>
    <dbReference type="NCBI Taxonomy" id="75864"/>
    <lineage>
        <taxon>Eukaryota</taxon>
        <taxon>Metazoa</taxon>
        <taxon>Chordata</taxon>
        <taxon>Craniata</taxon>
        <taxon>Vertebrata</taxon>
        <taxon>Euteleostomi</taxon>
        <taxon>Archelosauria</taxon>
        <taxon>Archosauria</taxon>
        <taxon>Dinosauria</taxon>
        <taxon>Saurischia</taxon>
        <taxon>Theropoda</taxon>
        <taxon>Coelurosauria</taxon>
        <taxon>Aves</taxon>
        <taxon>Neognathae</taxon>
        <taxon>Galloanserae</taxon>
        <taxon>Anseriformes</taxon>
        <taxon>Anatidae</taxon>
        <taxon>Anatinae</taxon>
        <taxon>Anas</taxon>
    </lineage>
</organism>
<keyword evidence="2" id="KW-0479">Metal-binding</keyword>
<dbReference type="PROSITE" id="PS52027">
    <property type="entry name" value="ZF_C2HC_C3H"/>
    <property type="match status" value="2"/>
</dbReference>
<reference evidence="10" key="1">
    <citation type="submission" date="2025-08" db="UniProtKB">
        <authorList>
            <consortium name="Ensembl"/>
        </authorList>
    </citation>
    <scope>IDENTIFICATION</scope>
</reference>
<feature type="compositionally biased region" description="Basic and acidic residues" evidence="8">
    <location>
        <begin position="136"/>
        <end position="150"/>
    </location>
</feature>
<accession>A0A8B9UB80</accession>
<evidence type="ECO:0000256" key="5">
    <source>
        <dbReference type="ARBA" id="ARBA00023054"/>
    </source>
</evidence>
<feature type="region of interest" description="Disordered" evidence="8">
    <location>
        <begin position="473"/>
        <end position="513"/>
    </location>
</feature>
<evidence type="ECO:0000256" key="1">
    <source>
        <dbReference type="ARBA" id="ARBA00010843"/>
    </source>
</evidence>
<dbReference type="InterPro" id="IPR026104">
    <property type="entry name" value="ZNF_C2HC_dom_1C"/>
</dbReference>
<evidence type="ECO:0000256" key="4">
    <source>
        <dbReference type="ARBA" id="ARBA00022833"/>
    </source>
</evidence>
<dbReference type="PANTHER" id="PTHR14649">
    <property type="entry name" value="ZINC FINGER C2HC DOMAIN-CONTAINING PROTEIN 1C"/>
    <property type="match status" value="1"/>
</dbReference>
<evidence type="ECO:0000256" key="2">
    <source>
        <dbReference type="ARBA" id="ARBA00022723"/>
    </source>
</evidence>
<feature type="region of interest" description="Disordered" evidence="8">
    <location>
        <begin position="571"/>
        <end position="593"/>
    </location>
</feature>
<feature type="domain" description="C2HC/C3H-type" evidence="9">
    <location>
        <begin position="554"/>
        <end position="583"/>
    </location>
</feature>
<keyword evidence="4" id="KW-0862">Zinc</keyword>
<feature type="compositionally biased region" description="Pro residues" evidence="8">
    <location>
        <begin position="584"/>
        <end position="593"/>
    </location>
</feature>
<feature type="compositionally biased region" description="Low complexity" evidence="8">
    <location>
        <begin position="199"/>
        <end position="221"/>
    </location>
</feature>
<dbReference type="Pfam" id="PF13913">
    <property type="entry name" value="zf-C2HC_2"/>
    <property type="match status" value="2"/>
</dbReference>
<dbReference type="Proteomes" id="UP000694549">
    <property type="component" value="Unplaced"/>
</dbReference>
<evidence type="ECO:0000256" key="8">
    <source>
        <dbReference type="SAM" id="MobiDB-lite"/>
    </source>
</evidence>
<keyword evidence="5 7" id="KW-0175">Coiled coil</keyword>
<evidence type="ECO:0000256" key="6">
    <source>
        <dbReference type="PROSITE-ProRule" id="PRU01371"/>
    </source>
</evidence>